<sequence>MRQVHYVHTPPWLLASTHKSTGRDNVGSQNNYWHYRFKKLGLLQNPIRVPHTSTCFLAYPLNSSSPKGLGLGQIVGKPNVHTKGLPTPYGQTGLTSLLL</sequence>
<name>A0A448XD39_9PLAT</name>
<comment type="caution">
    <text evidence="1">The sequence shown here is derived from an EMBL/GenBank/DDBJ whole genome shotgun (WGS) entry which is preliminary data.</text>
</comment>
<gene>
    <name evidence="1" type="ORF">PXEA_LOCUS27340</name>
</gene>
<reference evidence="1" key="1">
    <citation type="submission" date="2018-11" db="EMBL/GenBank/DDBJ databases">
        <authorList>
            <consortium name="Pathogen Informatics"/>
        </authorList>
    </citation>
    <scope>NUCLEOTIDE SEQUENCE</scope>
</reference>
<evidence type="ECO:0000313" key="2">
    <source>
        <dbReference type="Proteomes" id="UP000784294"/>
    </source>
</evidence>
<dbReference type="Proteomes" id="UP000784294">
    <property type="component" value="Unassembled WGS sequence"/>
</dbReference>
<accession>A0A448XD39</accession>
<protein>
    <submittedName>
        <fullName evidence="1">Uncharacterized protein</fullName>
    </submittedName>
</protein>
<keyword evidence="2" id="KW-1185">Reference proteome</keyword>
<evidence type="ECO:0000313" key="1">
    <source>
        <dbReference type="EMBL" id="VEL33900.1"/>
    </source>
</evidence>
<dbReference type="EMBL" id="CAAALY010246631">
    <property type="protein sequence ID" value="VEL33900.1"/>
    <property type="molecule type" value="Genomic_DNA"/>
</dbReference>
<dbReference type="AlphaFoldDB" id="A0A448XD39"/>
<organism evidence="1 2">
    <name type="scientific">Protopolystoma xenopodis</name>
    <dbReference type="NCBI Taxonomy" id="117903"/>
    <lineage>
        <taxon>Eukaryota</taxon>
        <taxon>Metazoa</taxon>
        <taxon>Spiralia</taxon>
        <taxon>Lophotrochozoa</taxon>
        <taxon>Platyhelminthes</taxon>
        <taxon>Monogenea</taxon>
        <taxon>Polyopisthocotylea</taxon>
        <taxon>Polystomatidea</taxon>
        <taxon>Polystomatidae</taxon>
        <taxon>Protopolystoma</taxon>
    </lineage>
</organism>
<proteinExistence type="predicted"/>